<comment type="pathway">
    <text evidence="6">Aromatic compound metabolism; 4-hydroxyphenylacetate degradation; pyruvate and succinate semialdehyde from 4-hydroxyphenylacetate: step 4/7.</text>
</comment>
<accession>A0A0A4ACG5</accession>
<dbReference type="SUPFAM" id="SSF56529">
    <property type="entry name" value="FAH"/>
    <property type="match status" value="1"/>
</dbReference>
<dbReference type="GO" id="GO:0018800">
    <property type="term" value="F:5-oxopent-3-ene-1,2,5-tricarboxylate decarboxylase activity"/>
    <property type="evidence" value="ECO:0007669"/>
    <property type="project" value="UniProtKB-EC"/>
</dbReference>
<evidence type="ECO:0000256" key="7">
    <source>
        <dbReference type="ARBA" id="ARBA00060680"/>
    </source>
</evidence>
<comment type="function">
    <text evidence="5">Decarboxylates OPET (5-oxo-pent-3-ene-1,2,5-tricarboxylic acid) into HHDD (2-hydroxy-hept-2,4-diene-1,7-dioate) and isomerizes it to OHED (2-oxo-hept-3-ene-1,7-dioate).</text>
</comment>
<comment type="catalytic activity">
    <reaction evidence="4">
        <text>(2E,4Z)-5-hydroxypenta-2,4-diene-1,2,5-tricarboxylate = (3E,5R)-5-carboxy-2-oxohept-3-enedioate</text>
        <dbReference type="Rhea" id="RHEA:18813"/>
        <dbReference type="ChEBI" id="CHEBI:47961"/>
        <dbReference type="ChEBI" id="CHEBI:87491"/>
        <dbReference type="EC" id="5.3.3.10"/>
    </reaction>
</comment>
<evidence type="ECO:0000256" key="5">
    <source>
        <dbReference type="ARBA" id="ARBA00057150"/>
    </source>
</evidence>
<dbReference type="InterPro" id="IPR036663">
    <property type="entry name" value="Fumarylacetoacetase_C_sf"/>
</dbReference>
<evidence type="ECO:0000256" key="6">
    <source>
        <dbReference type="ARBA" id="ARBA00060569"/>
    </source>
</evidence>
<dbReference type="GO" id="GO:0046872">
    <property type="term" value="F:metal ion binding"/>
    <property type="evidence" value="ECO:0007669"/>
    <property type="project" value="UniProtKB-KW"/>
</dbReference>
<dbReference type="PANTHER" id="PTHR11820:SF7">
    <property type="entry name" value="ACYLPYRUVASE FAHD1, MITOCHONDRIAL"/>
    <property type="match status" value="1"/>
</dbReference>
<dbReference type="InterPro" id="IPR011234">
    <property type="entry name" value="Fumarylacetoacetase-like_C"/>
</dbReference>
<comment type="catalytic activity">
    <reaction evidence="3">
        <text>(3E,5R)-5-carboxy-2-oxohept-3-enedioate + H(+) = (4Z)-2-oxohept-4-enedioate + CO2</text>
        <dbReference type="Rhea" id="RHEA:14397"/>
        <dbReference type="ChEBI" id="CHEBI:15378"/>
        <dbReference type="ChEBI" id="CHEBI:16526"/>
        <dbReference type="ChEBI" id="CHEBI:87491"/>
        <dbReference type="ChEBI" id="CHEBI:87507"/>
        <dbReference type="EC" id="4.1.1.68"/>
    </reaction>
</comment>
<comment type="caution">
    <text evidence="9">The sequence shown here is derived from an EMBL/GenBank/DDBJ whole genome shotgun (WGS) entry which is preliminary data.</text>
</comment>
<evidence type="ECO:0000313" key="10">
    <source>
        <dbReference type="Proteomes" id="UP000030351"/>
    </source>
</evidence>
<feature type="domain" description="Fumarylacetoacetase-like C-terminal" evidence="8">
    <location>
        <begin position="79"/>
        <end position="293"/>
    </location>
</feature>
<dbReference type="GO" id="GO:0008704">
    <property type="term" value="F:5-carboxymethyl-2-hydroxymuconate delta-isomerase activity"/>
    <property type="evidence" value="ECO:0007669"/>
    <property type="project" value="UniProtKB-EC"/>
</dbReference>
<evidence type="ECO:0000259" key="8">
    <source>
        <dbReference type="Pfam" id="PF01557"/>
    </source>
</evidence>
<evidence type="ECO:0000313" key="9">
    <source>
        <dbReference type="EMBL" id="KGT95523.1"/>
    </source>
</evidence>
<reference evidence="9 10" key="1">
    <citation type="submission" date="2014-10" db="EMBL/GenBank/DDBJ databases">
        <title>Genome sequence of Erwinia typographi M043b.</title>
        <authorList>
            <person name="Chan K.-G."/>
            <person name="Tan W.-S."/>
        </authorList>
    </citation>
    <scope>NUCLEOTIDE SEQUENCE [LARGE SCALE GENOMIC DNA]</scope>
    <source>
        <strain evidence="9 10">M043b</strain>
    </source>
</reference>
<organism evidence="9 10">
    <name type="scientific">Erwinia typographi</name>
    <dbReference type="NCBI Taxonomy" id="371042"/>
    <lineage>
        <taxon>Bacteria</taxon>
        <taxon>Pseudomonadati</taxon>
        <taxon>Pseudomonadota</taxon>
        <taxon>Gammaproteobacteria</taxon>
        <taxon>Enterobacterales</taxon>
        <taxon>Erwiniaceae</taxon>
        <taxon>Erwinia</taxon>
    </lineage>
</organism>
<comment type="similarity">
    <text evidence="1">Belongs to the FAH family.</text>
</comment>
<dbReference type="GO" id="GO:0019752">
    <property type="term" value="P:carboxylic acid metabolic process"/>
    <property type="evidence" value="ECO:0007669"/>
    <property type="project" value="UniProtKB-ARBA"/>
</dbReference>
<sequence>MKLVTYLYDGSQHIGVINRSGKITDISDIVKTNDMTVLIERFDEVKSTLKLCSESDDASAVAIDAVTLLAPLPATRRNIFCVGKNYYAHAEEFGNSGYDSSAAAGNVPTRPIIFSKPSTSISGPGNAIDTSLDPHDTVDYEAELAVVLGKKGRLAQGEDPMSFVFGYTLVNDVTSRHLQKQHSQWLLGKGIDGFCPMGPVLVTADEFGDPGDQILSCHVNGELRQQATLADLIFKVPQLITTLGQSITLLPGDVIATGTPAGVGLGFTPPRYLKKGDNVTVSMNEIGQLTNPVI</sequence>
<protein>
    <submittedName>
        <fullName evidence="9">Hydrolase</fullName>
    </submittedName>
</protein>
<gene>
    <name evidence="9" type="ORF">NG99_03195</name>
</gene>
<dbReference type="EMBL" id="JRUQ01000014">
    <property type="protein sequence ID" value="KGT95523.1"/>
    <property type="molecule type" value="Genomic_DNA"/>
</dbReference>
<dbReference type="eggNOG" id="COG0179">
    <property type="taxonomic scope" value="Bacteria"/>
</dbReference>
<evidence type="ECO:0000256" key="2">
    <source>
        <dbReference type="ARBA" id="ARBA00022723"/>
    </source>
</evidence>
<evidence type="ECO:0000256" key="3">
    <source>
        <dbReference type="ARBA" id="ARBA00051258"/>
    </source>
</evidence>
<dbReference type="Pfam" id="PF01557">
    <property type="entry name" value="FAA_hydrolase"/>
    <property type="match status" value="1"/>
</dbReference>
<comment type="pathway">
    <text evidence="7">Aromatic compound metabolism; 4-hydroxyphenylacetate degradation; pyruvate and succinate semialdehyde from 4-hydroxyphenylacetate: step 5/7.</text>
</comment>
<dbReference type="STRING" id="371042.NG99_03195"/>
<dbReference type="Gene3D" id="3.90.850.10">
    <property type="entry name" value="Fumarylacetoacetase-like, C-terminal domain"/>
    <property type="match status" value="1"/>
</dbReference>
<dbReference type="Proteomes" id="UP000030351">
    <property type="component" value="Unassembled WGS sequence"/>
</dbReference>
<dbReference type="AlphaFoldDB" id="A0A0A4ACG5"/>
<keyword evidence="2" id="KW-0479">Metal-binding</keyword>
<dbReference type="FunFam" id="3.90.850.10:FF:000002">
    <property type="entry name" value="2-hydroxyhepta-2,4-diene-1,7-dioate isomerase"/>
    <property type="match status" value="1"/>
</dbReference>
<evidence type="ECO:0000256" key="1">
    <source>
        <dbReference type="ARBA" id="ARBA00010211"/>
    </source>
</evidence>
<dbReference type="PANTHER" id="PTHR11820">
    <property type="entry name" value="ACYLPYRUVASE"/>
    <property type="match status" value="1"/>
</dbReference>
<name>A0A0A4ACG5_9GAMM</name>
<evidence type="ECO:0000256" key="4">
    <source>
        <dbReference type="ARBA" id="ARBA00052790"/>
    </source>
</evidence>
<dbReference type="GO" id="GO:0018773">
    <property type="term" value="F:acetylpyruvate hydrolase activity"/>
    <property type="evidence" value="ECO:0007669"/>
    <property type="project" value="TreeGrafter"/>
</dbReference>
<dbReference type="OrthoDB" id="9805307at2"/>
<keyword evidence="9" id="KW-0378">Hydrolase</keyword>
<dbReference type="RefSeq" id="WP_034888350.1">
    <property type="nucleotide sequence ID" value="NZ_JRUQ01000014.1"/>
</dbReference>
<proteinExistence type="inferred from homology"/>
<keyword evidence="10" id="KW-1185">Reference proteome</keyword>